<dbReference type="AlphaFoldDB" id="A0A1V3XMN4"/>
<evidence type="ECO:0000313" key="2">
    <source>
        <dbReference type="Proteomes" id="UP000188532"/>
    </source>
</evidence>
<protein>
    <submittedName>
        <fullName evidence="1">Uncharacterized protein</fullName>
    </submittedName>
</protein>
<accession>A0A1V3XMN4</accession>
<sequence length="58" mass="6064">MAGDSQSRRGVESGSDVVQVCRERAAQRFSVVTTDSCFDALNGTTSLTTMPNQGPGLA</sequence>
<comment type="caution">
    <text evidence="1">The sequence shown here is derived from an EMBL/GenBank/DDBJ whole genome shotgun (WGS) entry which is preliminary data.</text>
</comment>
<evidence type="ECO:0000313" key="1">
    <source>
        <dbReference type="EMBL" id="OOK80487.1"/>
    </source>
</evidence>
<proteinExistence type="predicted"/>
<name>A0A1V3XMN4_MYCKA</name>
<dbReference type="Proteomes" id="UP000188532">
    <property type="component" value="Unassembled WGS sequence"/>
</dbReference>
<reference evidence="1 2" key="1">
    <citation type="submission" date="2017-02" db="EMBL/GenBank/DDBJ databases">
        <title>Complete genome sequences of Mycobacterium kansasii strains isolated from rhesus macaques.</title>
        <authorList>
            <person name="Panda A."/>
            <person name="Nagaraj S."/>
            <person name="Zhao X."/>
            <person name="Tettelin H."/>
            <person name="Detolla L.J."/>
        </authorList>
    </citation>
    <scope>NUCLEOTIDE SEQUENCE [LARGE SCALE GENOMIC DNA]</scope>
    <source>
        <strain evidence="1 2">11-3469</strain>
    </source>
</reference>
<organism evidence="1 2">
    <name type="scientific">Mycobacterium kansasii</name>
    <dbReference type="NCBI Taxonomy" id="1768"/>
    <lineage>
        <taxon>Bacteria</taxon>
        <taxon>Bacillati</taxon>
        <taxon>Actinomycetota</taxon>
        <taxon>Actinomycetes</taxon>
        <taxon>Mycobacteriales</taxon>
        <taxon>Mycobacteriaceae</taxon>
        <taxon>Mycobacterium</taxon>
    </lineage>
</organism>
<dbReference type="EMBL" id="MVBN01000002">
    <property type="protein sequence ID" value="OOK80487.1"/>
    <property type="molecule type" value="Genomic_DNA"/>
</dbReference>
<gene>
    <name evidence="1" type="ORF">BZL29_2934</name>
</gene>